<protein>
    <submittedName>
        <fullName evidence="2">Uncharacterized protein</fullName>
    </submittedName>
</protein>
<evidence type="ECO:0000313" key="2">
    <source>
        <dbReference type="EMBL" id="PGH33991.1"/>
    </source>
</evidence>
<dbReference type="VEuPathDB" id="FungiDB:EMCG_03868"/>
<name>A0A2B7ZKW2_9EURO</name>
<dbReference type="Proteomes" id="UP000226031">
    <property type="component" value="Unassembled WGS sequence"/>
</dbReference>
<evidence type="ECO:0000313" key="3">
    <source>
        <dbReference type="Proteomes" id="UP000226031"/>
    </source>
</evidence>
<accession>A0A2B7ZKW2</accession>
<keyword evidence="3" id="KW-1185">Reference proteome</keyword>
<proteinExistence type="predicted"/>
<feature type="chain" id="PRO_5012202893" evidence="1">
    <location>
        <begin position="19"/>
        <end position="533"/>
    </location>
</feature>
<feature type="signal peptide" evidence="1">
    <location>
        <begin position="1"/>
        <end position="18"/>
    </location>
</feature>
<organism evidence="2 3">
    <name type="scientific">[Emmonsia] crescens</name>
    <dbReference type="NCBI Taxonomy" id="73230"/>
    <lineage>
        <taxon>Eukaryota</taxon>
        <taxon>Fungi</taxon>
        <taxon>Dikarya</taxon>
        <taxon>Ascomycota</taxon>
        <taxon>Pezizomycotina</taxon>
        <taxon>Eurotiomycetes</taxon>
        <taxon>Eurotiomycetidae</taxon>
        <taxon>Onygenales</taxon>
        <taxon>Ajellomycetaceae</taxon>
        <taxon>Emergomyces</taxon>
    </lineage>
</organism>
<reference evidence="2 3" key="1">
    <citation type="submission" date="2017-10" db="EMBL/GenBank/DDBJ databases">
        <title>Comparative genomics in systemic dimorphic fungi from Ajellomycetaceae.</title>
        <authorList>
            <person name="Munoz J.F."/>
            <person name="Mcewen J.G."/>
            <person name="Clay O.K."/>
            <person name="Cuomo C.A."/>
        </authorList>
    </citation>
    <scope>NUCLEOTIDE SEQUENCE [LARGE SCALE GENOMIC DNA]</scope>
    <source>
        <strain evidence="2 3">UAMH4076</strain>
    </source>
</reference>
<keyword evidence="1" id="KW-0732">Signal</keyword>
<dbReference type="AlphaFoldDB" id="A0A2B7ZKW2"/>
<comment type="caution">
    <text evidence="2">The sequence shown here is derived from an EMBL/GenBank/DDBJ whole genome shotgun (WGS) entry which is preliminary data.</text>
</comment>
<dbReference type="STRING" id="73230.A0A2B7ZKW2"/>
<dbReference type="EMBL" id="PDND01000050">
    <property type="protein sequence ID" value="PGH33991.1"/>
    <property type="molecule type" value="Genomic_DNA"/>
</dbReference>
<evidence type="ECO:0000256" key="1">
    <source>
        <dbReference type="SAM" id="SignalP"/>
    </source>
</evidence>
<sequence length="533" mass="58622">MGVVTVLSQFILLGLASAQIIKNPLIRAVKDLDAKFAAALPAPQKYSLETWPEEDILRRGMPPDDAWGGSVYEPGSRFYCRDDFSIYNATFDDCPEPWLVGHCAKAEMDREASMSLLARLPSGARAAISDLLVARFDPGLVTRYFRDNSALFGGRFRPADAIKMLAAVMFHGYPGIPMDEFMQAVAADTCVGDEPAAKNLMRDGTYGRAIESGLTIAVYLKINAQPPLDASCMRNQLNLLGPILNKLWDAKTGCPNKVPPKLIKHKGILFPKGLGELGSDPVSGAKPTKVTQWDKSEGVPDYCWALATKKRKDGRVYCTADRLDVYNVTYSDCLDQDPWAICRCNDAQHSVDTMVEKFGRVPAGLRSRVRHLIAFEDKTPGGLHVDPWNIVAVYGDVNDSVYMHESSHCTDRGFPKSEAFLKAKDLDICWPSQYSKTTDRELFAETGVAYLYDNSGKTLLERGFDSSCLANGLKALGEHAGSEFKKGSKCFKRKPNSKIVFPEDKAAAAAAGNMKAAIIDEELDGNFEIETFP</sequence>
<gene>
    <name evidence="2" type="ORF">GX50_03228</name>
</gene>